<dbReference type="InterPro" id="IPR001387">
    <property type="entry name" value="Cro/C1-type_HTH"/>
</dbReference>
<evidence type="ECO:0000259" key="2">
    <source>
        <dbReference type="PROSITE" id="PS50943"/>
    </source>
</evidence>
<organism evidence="3 4">
    <name type="scientific">Candidatus Edwardsbacteria bacterium GWF2_54_11</name>
    <dbReference type="NCBI Taxonomy" id="1817851"/>
    <lineage>
        <taxon>Bacteria</taxon>
        <taxon>Candidatus Edwardsiibacteriota</taxon>
    </lineage>
</organism>
<dbReference type="SMART" id="SM00530">
    <property type="entry name" value="HTH_XRE"/>
    <property type="match status" value="1"/>
</dbReference>
<name>A0A1F5R216_9BACT</name>
<dbReference type="InterPro" id="IPR050807">
    <property type="entry name" value="TransReg_Diox_bact_type"/>
</dbReference>
<dbReference type="PANTHER" id="PTHR46797:SF1">
    <property type="entry name" value="METHYLPHOSPHONATE SYNTHASE"/>
    <property type="match status" value="1"/>
</dbReference>
<dbReference type="AlphaFoldDB" id="A0A1F5R216"/>
<dbReference type="EMBL" id="MFFM01000047">
    <property type="protein sequence ID" value="OGF08460.1"/>
    <property type="molecule type" value="Genomic_DNA"/>
</dbReference>
<evidence type="ECO:0000313" key="3">
    <source>
        <dbReference type="EMBL" id="OGF08460.1"/>
    </source>
</evidence>
<dbReference type="Proteomes" id="UP000177230">
    <property type="component" value="Unassembled WGS sequence"/>
</dbReference>
<dbReference type="PROSITE" id="PS50943">
    <property type="entry name" value="HTH_CROC1"/>
    <property type="match status" value="1"/>
</dbReference>
<accession>A0A1F5R216</accession>
<evidence type="ECO:0000313" key="4">
    <source>
        <dbReference type="Proteomes" id="UP000177230"/>
    </source>
</evidence>
<dbReference type="GO" id="GO:0003700">
    <property type="term" value="F:DNA-binding transcription factor activity"/>
    <property type="evidence" value="ECO:0007669"/>
    <property type="project" value="TreeGrafter"/>
</dbReference>
<protein>
    <recommendedName>
        <fullName evidence="2">HTH cro/C1-type domain-containing protein</fullName>
    </recommendedName>
</protein>
<dbReference type="Pfam" id="PF01381">
    <property type="entry name" value="HTH_3"/>
    <property type="match status" value="1"/>
</dbReference>
<dbReference type="GO" id="GO:0003677">
    <property type="term" value="F:DNA binding"/>
    <property type="evidence" value="ECO:0007669"/>
    <property type="project" value="UniProtKB-KW"/>
</dbReference>
<evidence type="ECO:0000256" key="1">
    <source>
        <dbReference type="ARBA" id="ARBA00023125"/>
    </source>
</evidence>
<dbReference type="PANTHER" id="PTHR46797">
    <property type="entry name" value="HTH-TYPE TRANSCRIPTIONAL REGULATOR"/>
    <property type="match status" value="1"/>
</dbReference>
<dbReference type="InterPro" id="IPR010982">
    <property type="entry name" value="Lambda_DNA-bd_dom_sf"/>
</dbReference>
<dbReference type="CDD" id="cd00093">
    <property type="entry name" value="HTH_XRE"/>
    <property type="match status" value="1"/>
</dbReference>
<comment type="caution">
    <text evidence="3">The sequence shown here is derived from an EMBL/GenBank/DDBJ whole genome shotgun (WGS) entry which is preliminary data.</text>
</comment>
<proteinExistence type="predicted"/>
<dbReference type="SUPFAM" id="SSF47413">
    <property type="entry name" value="lambda repressor-like DNA-binding domains"/>
    <property type="match status" value="1"/>
</dbReference>
<reference evidence="3 4" key="1">
    <citation type="journal article" date="2016" name="Nat. Commun.">
        <title>Thousands of microbial genomes shed light on interconnected biogeochemical processes in an aquifer system.</title>
        <authorList>
            <person name="Anantharaman K."/>
            <person name="Brown C.T."/>
            <person name="Hug L.A."/>
            <person name="Sharon I."/>
            <person name="Castelle C.J."/>
            <person name="Probst A.J."/>
            <person name="Thomas B.C."/>
            <person name="Singh A."/>
            <person name="Wilkins M.J."/>
            <person name="Karaoz U."/>
            <person name="Brodie E.L."/>
            <person name="Williams K.H."/>
            <person name="Hubbard S.S."/>
            <person name="Banfield J.F."/>
        </authorList>
    </citation>
    <scope>NUCLEOTIDE SEQUENCE [LARGE SCALE GENOMIC DNA]</scope>
</reference>
<keyword evidence="1" id="KW-0238">DNA-binding</keyword>
<gene>
    <name evidence="3" type="ORF">A2024_07075</name>
</gene>
<feature type="domain" description="HTH cro/C1-type" evidence="2">
    <location>
        <begin position="11"/>
        <end position="65"/>
    </location>
</feature>
<dbReference type="GO" id="GO:0005829">
    <property type="term" value="C:cytosol"/>
    <property type="evidence" value="ECO:0007669"/>
    <property type="project" value="TreeGrafter"/>
</dbReference>
<dbReference type="Gene3D" id="1.10.260.40">
    <property type="entry name" value="lambda repressor-like DNA-binding domains"/>
    <property type="match status" value="1"/>
</dbReference>
<sequence>MELKLQIGKRIQYLRKQARYTQESFAEKAGLSLSYIAMIEIGKKTPTIETLHKIAQALDCDLAGFFSVKTLRQKSNNKNISLSPGERELIIKAASLLKHKIIP</sequence>